<comment type="subcellular location">
    <subcellularLocation>
        <location evidence="1">Membrane</location>
        <topology evidence="1">Multi-pass membrane protein</topology>
    </subcellularLocation>
</comment>
<feature type="transmembrane region" description="Helical" evidence="6">
    <location>
        <begin position="407"/>
        <end position="429"/>
    </location>
</feature>
<feature type="compositionally biased region" description="Basic and acidic residues" evidence="5">
    <location>
        <begin position="157"/>
        <end position="189"/>
    </location>
</feature>
<organism evidence="7 8">
    <name type="scientific">Stylonychia lemnae</name>
    <name type="common">Ciliate</name>
    <dbReference type="NCBI Taxonomy" id="5949"/>
    <lineage>
        <taxon>Eukaryota</taxon>
        <taxon>Sar</taxon>
        <taxon>Alveolata</taxon>
        <taxon>Ciliophora</taxon>
        <taxon>Intramacronucleata</taxon>
        <taxon>Spirotrichea</taxon>
        <taxon>Stichotrichia</taxon>
        <taxon>Sporadotrichida</taxon>
        <taxon>Oxytrichidae</taxon>
        <taxon>Stylonychinae</taxon>
        <taxon>Stylonychia</taxon>
    </lineage>
</organism>
<evidence type="ECO:0000313" key="7">
    <source>
        <dbReference type="EMBL" id="CDW89019.1"/>
    </source>
</evidence>
<keyword evidence="8" id="KW-1185">Reference proteome</keyword>
<dbReference type="OrthoDB" id="10263369at2759"/>
<feature type="region of interest" description="Disordered" evidence="5">
    <location>
        <begin position="155"/>
        <end position="192"/>
    </location>
</feature>
<evidence type="ECO:0000313" key="8">
    <source>
        <dbReference type="Proteomes" id="UP000039865"/>
    </source>
</evidence>
<accession>A0A078B3J4</accession>
<evidence type="ECO:0000256" key="4">
    <source>
        <dbReference type="ARBA" id="ARBA00023136"/>
    </source>
</evidence>
<feature type="transmembrane region" description="Helical" evidence="6">
    <location>
        <begin position="380"/>
        <end position="401"/>
    </location>
</feature>
<dbReference type="InParanoid" id="A0A078B3J4"/>
<feature type="transmembrane region" description="Helical" evidence="6">
    <location>
        <begin position="73"/>
        <end position="94"/>
    </location>
</feature>
<dbReference type="AlphaFoldDB" id="A0A078B3J4"/>
<dbReference type="PANTHER" id="PTHR11040:SF140">
    <property type="entry name" value="ZRT (ZRT), IRT- (IRT-) LIKE PROTEIN TRANSPORTER"/>
    <property type="match status" value="1"/>
</dbReference>
<keyword evidence="3 6" id="KW-1133">Transmembrane helix</keyword>
<dbReference type="OMA" id="NECYNIF"/>
<evidence type="ECO:0000256" key="2">
    <source>
        <dbReference type="ARBA" id="ARBA00022692"/>
    </source>
</evidence>
<feature type="transmembrane region" description="Helical" evidence="6">
    <location>
        <begin position="121"/>
        <end position="138"/>
    </location>
</feature>
<dbReference type="GO" id="GO:0005385">
    <property type="term" value="F:zinc ion transmembrane transporter activity"/>
    <property type="evidence" value="ECO:0007669"/>
    <property type="project" value="TreeGrafter"/>
</dbReference>
<dbReference type="PANTHER" id="PTHR11040">
    <property type="entry name" value="ZINC/IRON TRANSPORTER"/>
    <property type="match status" value="1"/>
</dbReference>
<keyword evidence="4 6" id="KW-0472">Membrane</keyword>
<evidence type="ECO:0000256" key="3">
    <source>
        <dbReference type="ARBA" id="ARBA00022989"/>
    </source>
</evidence>
<feature type="transmembrane region" description="Helical" evidence="6">
    <location>
        <begin position="441"/>
        <end position="459"/>
    </location>
</feature>
<name>A0A078B3J4_STYLE</name>
<dbReference type="EMBL" id="CCKQ01017148">
    <property type="protein sequence ID" value="CDW89019.1"/>
    <property type="molecule type" value="Genomic_DNA"/>
</dbReference>
<dbReference type="Pfam" id="PF02535">
    <property type="entry name" value="Zip"/>
    <property type="match status" value="1"/>
</dbReference>
<evidence type="ECO:0000256" key="6">
    <source>
        <dbReference type="SAM" id="Phobius"/>
    </source>
</evidence>
<proteinExistence type="predicted"/>
<feature type="transmembrane region" description="Helical" evidence="6">
    <location>
        <begin position="40"/>
        <end position="61"/>
    </location>
</feature>
<evidence type="ECO:0000256" key="5">
    <source>
        <dbReference type="SAM" id="MobiDB-lite"/>
    </source>
</evidence>
<protein>
    <submittedName>
        <fullName evidence="7">Zip zinc transporter family protein</fullName>
    </submittedName>
</protein>
<keyword evidence="2 6" id="KW-0812">Transmembrane</keyword>
<gene>
    <name evidence="7" type="primary">Contig13681.g14585</name>
    <name evidence="7" type="ORF">STYLEM_18147</name>
</gene>
<reference evidence="7 8" key="1">
    <citation type="submission" date="2014-06" db="EMBL/GenBank/DDBJ databases">
        <authorList>
            <person name="Swart Estienne"/>
        </authorList>
    </citation>
    <scope>NUCLEOTIDE SEQUENCE [LARGE SCALE GENOMIC DNA]</scope>
    <source>
        <strain evidence="7 8">130c</strain>
    </source>
</reference>
<feature type="transmembrane region" description="Helical" evidence="6">
    <location>
        <begin position="322"/>
        <end position="342"/>
    </location>
</feature>
<evidence type="ECO:0000256" key="1">
    <source>
        <dbReference type="ARBA" id="ARBA00004141"/>
    </source>
</evidence>
<dbReference type="Proteomes" id="UP000039865">
    <property type="component" value="Unassembled WGS sequence"/>
</dbReference>
<dbReference type="GO" id="GO:0016020">
    <property type="term" value="C:membrane"/>
    <property type="evidence" value="ECO:0007669"/>
    <property type="project" value="UniProtKB-SubCell"/>
</dbReference>
<sequence>MSGIEVYTTSDSSLEIENLYNFSQLSAEEDPSEKDKQTLLIIKIVFIFVVFTIDVVFGIIPAKVKRCKESPKFLGVANAFSGGLFLAIALIHILPEAVRDYNDYWGDDHKDSEGKPEDPPVPLPFILVFCGYTLILLFDKVMFDSEALLNLGNGGRGRSEVKHSHGSHEDNEDHHDDKQGVHEQGKDNSHSLNNVKYQQEYVDPAMAKLVSNIKNSMIRAEEDIKSGGNVKKSMIQELEDISMTIKNYLSKTEQFAVRMSNAVQKSGIKSSKASQGSHEQNQLFVDKSKINLTKSSQADAQTHAESHNGDEKQPAKCNLTPFMLMIAMSMHALFEGLAFGLMNNLPNAINLMLSILIHKFAEAMSVSIALQKSFSEFRQLLKFIILFAIATPLGTSLGLILNNAPKLVNIIFVSLAGGTFVYVACSELIIEEFTMPGNRWFKLLAFILGAVLIGSLLFFEN</sequence>
<dbReference type="InterPro" id="IPR003689">
    <property type="entry name" value="ZIP"/>
</dbReference>